<feature type="domain" description="DUF6531" evidence="2">
    <location>
        <begin position="427"/>
        <end position="461"/>
    </location>
</feature>
<dbReference type="AlphaFoldDB" id="A0A7X1E3J5"/>
<dbReference type="EMBL" id="JAAXCZ010000003">
    <property type="protein sequence ID" value="MBC2380571.1"/>
    <property type="molecule type" value="Genomic_DNA"/>
</dbReference>
<evidence type="ECO:0000313" key="4">
    <source>
        <dbReference type="EMBL" id="MBC2410395.1"/>
    </source>
</evidence>
<accession>A0A7X1E3J5</accession>
<dbReference type="Proteomes" id="UP000534677">
    <property type="component" value="Unassembled WGS sequence"/>
</dbReference>
<protein>
    <submittedName>
        <fullName evidence="4">Type IV secretion protein Rhs</fullName>
    </submittedName>
</protein>
<evidence type="ECO:0000259" key="2">
    <source>
        <dbReference type="Pfam" id="PF20148"/>
    </source>
</evidence>
<gene>
    <name evidence="3" type="ORF">HF209_06415</name>
    <name evidence="4" type="ORF">HF257_30680</name>
</gene>
<feature type="region of interest" description="Disordered" evidence="1">
    <location>
        <begin position="400"/>
        <end position="428"/>
    </location>
</feature>
<name>A0A7X1E3J5_9PSED</name>
<proteinExistence type="predicted"/>
<evidence type="ECO:0000313" key="6">
    <source>
        <dbReference type="Proteomes" id="UP000534677"/>
    </source>
</evidence>
<reference evidence="5 6" key="1">
    <citation type="submission" date="2020-04" db="EMBL/GenBank/DDBJ databases">
        <title>Pseudomonas crami sp. nov., a novel proteolytic bacterial species isolated from cream.</title>
        <authorList>
            <person name="Hofmann K."/>
            <person name="Woller A."/>
            <person name="Huptas C."/>
            <person name="Wenning M."/>
            <person name="Scherer S."/>
            <person name="Doll E.V."/>
        </authorList>
    </citation>
    <scope>NUCLEOTIDE SEQUENCE [LARGE SCALE GENOMIC DNA]</scope>
    <source>
        <strain evidence="3 6">WS 5096</strain>
        <strain evidence="4 5">WS 5106</strain>
    </source>
</reference>
<dbReference type="Pfam" id="PF20148">
    <property type="entry name" value="DUF6531"/>
    <property type="match status" value="1"/>
</dbReference>
<evidence type="ECO:0000313" key="5">
    <source>
        <dbReference type="Proteomes" id="UP000520513"/>
    </source>
</evidence>
<dbReference type="EMBL" id="JAAXCY010000017">
    <property type="protein sequence ID" value="MBC2410395.1"/>
    <property type="molecule type" value="Genomic_DNA"/>
</dbReference>
<comment type="caution">
    <text evidence="4">The sequence shown here is derived from an EMBL/GenBank/DDBJ whole genome shotgun (WGS) entry which is preliminary data.</text>
</comment>
<evidence type="ECO:0000313" key="3">
    <source>
        <dbReference type="EMBL" id="MBC2380571.1"/>
    </source>
</evidence>
<keyword evidence="6" id="KW-1185">Reference proteome</keyword>
<evidence type="ECO:0000256" key="1">
    <source>
        <dbReference type="SAM" id="MobiDB-lite"/>
    </source>
</evidence>
<organism evidence="4 5">
    <name type="scientific">Pseudomonas cremoris</name>
    <dbReference type="NCBI Taxonomy" id="2724178"/>
    <lineage>
        <taxon>Bacteria</taxon>
        <taxon>Pseudomonadati</taxon>
        <taxon>Pseudomonadota</taxon>
        <taxon>Gammaproteobacteria</taxon>
        <taxon>Pseudomonadales</taxon>
        <taxon>Pseudomonadaceae</taxon>
        <taxon>Pseudomonas</taxon>
    </lineage>
</organism>
<feature type="non-terminal residue" evidence="4">
    <location>
        <position position="465"/>
    </location>
</feature>
<dbReference type="RefSeq" id="WP_408635760.1">
    <property type="nucleotide sequence ID" value="NZ_JAAXCY010000017.1"/>
</dbReference>
<dbReference type="InterPro" id="IPR045351">
    <property type="entry name" value="DUF6531"/>
</dbReference>
<sequence length="465" mass="50982">MNPAIGRLALTPMNVKTVDVEAVFRDFRECLNTFDAWAESFWSFSALEVEQVFKVGDEVALIAPINRSLTPNTTTAMCGASGTLTLVHLFQSTRFVPIGDTPVVLQRVDPNGGPLGEPLHKTIGPSGILEINECDRNQQYRVSFYPNVSKDHVKALYASYQVVIQDLEVRLRQAWTDTFQAQWKTVTNANPIDQRRMLETAFLRGMGTALYSLWDNFKQLYALLADIKPNSEKLLQYVSQAELDELLKLGSESIAKGLLVLSDEPLMFIYLSAISSWIRMLPPQDMNEVMGEITGEVLISLLLLRVFGAMGVAVRLGAQVLSHIKSSRARQLLTLLSEQLVSPHLASHADAVKPLLLSGPARSIKTIPAVPLKAGDQLVSNPVAMARDKAAQRTALVRQEHVDDVPVSGKNPNGDAASSADKTATNGCPVSMVTGEELLTLTDGALDGILPFEWTRLYRTSAVEV</sequence>
<dbReference type="Proteomes" id="UP000520513">
    <property type="component" value="Unassembled WGS sequence"/>
</dbReference>